<organism evidence="1 2">
    <name type="scientific">Pseudomonas gorinensis</name>
    <dbReference type="NCBI Taxonomy" id="3240790"/>
    <lineage>
        <taxon>Bacteria</taxon>
        <taxon>Pseudomonadati</taxon>
        <taxon>Pseudomonadota</taxon>
        <taxon>Gammaproteobacteria</taxon>
        <taxon>Pseudomonadales</taxon>
        <taxon>Pseudomonadaceae</taxon>
        <taxon>Pseudomonas</taxon>
    </lineage>
</organism>
<gene>
    <name evidence="1" type="ORF">U771_30530</name>
</gene>
<evidence type="ECO:0000313" key="2">
    <source>
        <dbReference type="Proteomes" id="UP000018725"/>
    </source>
</evidence>
<name>A0ACA7PFS0_9PSED</name>
<evidence type="ECO:0000313" key="1">
    <source>
        <dbReference type="EMBL" id="AHC38569.1"/>
    </source>
</evidence>
<accession>A0ACA7PFS0</accession>
<proteinExistence type="predicted"/>
<reference evidence="1 2" key="1">
    <citation type="journal article" date="2014" name="Genome Announc.">
        <title>Complete Genome Sequence of Pseudomonas sp. Strain TKP, Isolated from a gamma-Hexachlorocyclohexane-Degrading Mixed Culture.</title>
        <authorList>
            <person name="Ohtsubo Y."/>
            <person name="Kishida K."/>
            <person name="Sato T."/>
            <person name="Tabata M."/>
            <person name="Kawasumi T."/>
            <person name="Ogura Y."/>
            <person name="Hayashi T."/>
            <person name="Tsuda M."/>
            <person name="Nagata Y."/>
        </authorList>
    </citation>
    <scope>NUCLEOTIDE SEQUENCE [LARGE SCALE GENOMIC DNA]</scope>
    <source>
        <strain evidence="1 2">TKP</strain>
    </source>
</reference>
<dbReference type="EMBL" id="CP006852">
    <property type="protein sequence ID" value="AHC38569.1"/>
    <property type="molecule type" value="Genomic_DNA"/>
</dbReference>
<protein>
    <submittedName>
        <fullName evidence="1">Outer membrane usher protein</fullName>
    </submittedName>
</protein>
<keyword evidence="2" id="KW-1185">Reference proteome</keyword>
<dbReference type="Proteomes" id="UP000018725">
    <property type="component" value="Chromosome"/>
</dbReference>
<sequence>MSDINGVTGTVRSRSREKQTPQPLFSVNGLSLSVCVVMMSGVATGSYAAPTSTIAGFDLATLQARGISPSVAQYFRSAPRFSEGLRVVDLTVNGERIGLTDARFDSEGELCFTRALLERAGLRVPSSVIDKGADADHACHDFRAEYPKTVTTLRPGSEEVALVVPTDALHDGQRGSGSYARGGTAALLNYDIQAVNSHSRADTNRYMSASTEVGFNLGDWIARSRQLYIANDRNTTSEHLYAYAQRDFAPLASTFQVGQVSGTSPVFGGVQLMGAQLFPDGIENRAANAGVLVEGQALSQSRVEVRQSGALIYTTVVPEGPFALKNLPLLNGTSDLNVTVIDTRGGQRSFVVPAASFRAAVPVKSGYAASVGKIRDVERRGAREPLMAMGSGTWAVGRNSALSAGVQATEGYNSLGWALDSNFSQRFSVGVRNNLSRDHSKKVQGARSSISVGAALPWDVQMALSATTQTQGYRDVLDAVSREGHEGSRFKNQYTAGFSWADPLFGGFSIGYTRGSHFNSRTSEHVYGSWNKNFLYANVGVTVDSQVGQSSQAKDKGRNDDGVGVRLQVSVPLGGDRSLSTYARRQGLRSSIGTAYDERVDETLNYQVRSDHELGEPAGNTLGATLNTTSRYAQVGLGINRDSYNTSYSGQVQGGVVAHSEGVTLSPYPVEDTFGVVSVGDIPGARITTPQGPVWTDPWGNAVIAALPAYQTSQLEVEGKSLPKQVDIKNGTRTLEAGRGSFSQVNFDVVKVRRVLLRATDSWGNPLPQGAAVLGADNTFLTTVVSDGMIFLSNADALKTLKVSSSNATSCVLKLDLAEQTNDGQFYEAASATCR</sequence>